<dbReference type="AlphaFoldDB" id="A0A8J3T5G9"/>
<feature type="transmembrane region" description="Helical" evidence="9">
    <location>
        <begin position="54"/>
        <end position="73"/>
    </location>
</feature>
<reference evidence="11" key="1">
    <citation type="submission" date="2021-01" db="EMBL/GenBank/DDBJ databases">
        <title>Whole genome shotgun sequence of Planobispora takensis NBRC 109077.</title>
        <authorList>
            <person name="Komaki H."/>
            <person name="Tamura T."/>
        </authorList>
    </citation>
    <scope>NUCLEOTIDE SEQUENCE</scope>
    <source>
        <strain evidence="11">NBRC 109077</strain>
    </source>
</reference>
<keyword evidence="9" id="KW-0472">Membrane</keyword>
<evidence type="ECO:0000256" key="3">
    <source>
        <dbReference type="ARBA" id="ARBA00022553"/>
    </source>
</evidence>
<dbReference type="InterPro" id="IPR011712">
    <property type="entry name" value="Sig_transdc_His_kin_sub3_dim/P"/>
</dbReference>
<feature type="domain" description="Signal transduction histidine kinase subgroup 3 dimerisation and phosphoacceptor" evidence="10">
    <location>
        <begin position="167"/>
        <end position="232"/>
    </location>
</feature>
<keyword evidence="9" id="KW-0812">Transmembrane</keyword>
<accession>A0A8J3T5G9</accession>
<evidence type="ECO:0000256" key="8">
    <source>
        <dbReference type="ARBA" id="ARBA00023012"/>
    </source>
</evidence>
<keyword evidence="4" id="KW-0808">Transferase</keyword>
<dbReference type="EC" id="2.7.13.3" evidence="2"/>
<dbReference type="GO" id="GO:0005524">
    <property type="term" value="F:ATP binding"/>
    <property type="evidence" value="ECO:0007669"/>
    <property type="project" value="UniProtKB-KW"/>
</dbReference>
<dbReference type="GO" id="GO:0046983">
    <property type="term" value="F:protein dimerization activity"/>
    <property type="evidence" value="ECO:0007669"/>
    <property type="project" value="InterPro"/>
</dbReference>
<protein>
    <recommendedName>
        <fullName evidence="2">histidine kinase</fullName>
        <ecNumber evidence="2">2.7.13.3</ecNumber>
    </recommendedName>
</protein>
<dbReference type="Pfam" id="PF07730">
    <property type="entry name" value="HisKA_3"/>
    <property type="match status" value="1"/>
</dbReference>
<dbReference type="PANTHER" id="PTHR24421">
    <property type="entry name" value="NITRATE/NITRITE SENSOR PROTEIN NARX-RELATED"/>
    <property type="match status" value="1"/>
</dbReference>
<dbReference type="InterPro" id="IPR050482">
    <property type="entry name" value="Sensor_HK_TwoCompSys"/>
</dbReference>
<evidence type="ECO:0000256" key="4">
    <source>
        <dbReference type="ARBA" id="ARBA00022679"/>
    </source>
</evidence>
<dbReference type="EMBL" id="BOOK01000050">
    <property type="protein sequence ID" value="GII04485.1"/>
    <property type="molecule type" value="Genomic_DNA"/>
</dbReference>
<keyword evidence="9" id="KW-1133">Transmembrane helix</keyword>
<feature type="transmembrane region" description="Helical" evidence="9">
    <location>
        <begin position="29"/>
        <end position="47"/>
    </location>
</feature>
<evidence type="ECO:0000256" key="5">
    <source>
        <dbReference type="ARBA" id="ARBA00022741"/>
    </source>
</evidence>
<feature type="transmembrane region" description="Helical" evidence="9">
    <location>
        <begin position="127"/>
        <end position="147"/>
    </location>
</feature>
<sequence length="302" mass="30883">MAAEAGLGAVFAGLLAFWAHRVADSWGGGYWWFGCAAGAVVCGLAMVRRRGRAWAAAAGLAVAAVAVLASRFAELPAEPGPAMALALSVLAGSAVRALPALSACAVAAGGPAVAAGTLLTAHPSASALPPVTALNAGMWLAGVVTGLGMRLRAARRRAVVEDVRRRERLRLAGELHDVVAHHVTGIVLQAQAAQVLIRSQPDRVGGSLSGIETAGSDALAATRRLVGLLRDDAPPAPARLHRRGGYGLLGMRERLEALGGTLRAGPRPEPGGWSVLATLPLPARSPGRRPARYVGGRPGERL</sequence>
<dbReference type="GO" id="GO:0016020">
    <property type="term" value="C:membrane"/>
    <property type="evidence" value="ECO:0007669"/>
    <property type="project" value="InterPro"/>
</dbReference>
<keyword evidence="7" id="KW-0067">ATP-binding</keyword>
<dbReference type="GO" id="GO:0000155">
    <property type="term" value="F:phosphorelay sensor kinase activity"/>
    <property type="evidence" value="ECO:0007669"/>
    <property type="project" value="InterPro"/>
</dbReference>
<comment type="catalytic activity">
    <reaction evidence="1">
        <text>ATP + protein L-histidine = ADP + protein N-phospho-L-histidine.</text>
        <dbReference type="EC" id="2.7.13.3"/>
    </reaction>
</comment>
<keyword evidence="6" id="KW-0418">Kinase</keyword>
<evidence type="ECO:0000313" key="12">
    <source>
        <dbReference type="Proteomes" id="UP000634476"/>
    </source>
</evidence>
<keyword evidence="5" id="KW-0547">Nucleotide-binding</keyword>
<evidence type="ECO:0000313" key="11">
    <source>
        <dbReference type="EMBL" id="GII04485.1"/>
    </source>
</evidence>
<dbReference type="Proteomes" id="UP000634476">
    <property type="component" value="Unassembled WGS sequence"/>
</dbReference>
<evidence type="ECO:0000256" key="7">
    <source>
        <dbReference type="ARBA" id="ARBA00022840"/>
    </source>
</evidence>
<evidence type="ECO:0000256" key="1">
    <source>
        <dbReference type="ARBA" id="ARBA00000085"/>
    </source>
</evidence>
<evidence type="ECO:0000256" key="9">
    <source>
        <dbReference type="SAM" id="Phobius"/>
    </source>
</evidence>
<name>A0A8J3T5G9_9ACTN</name>
<evidence type="ECO:0000256" key="6">
    <source>
        <dbReference type="ARBA" id="ARBA00022777"/>
    </source>
</evidence>
<keyword evidence="3" id="KW-0597">Phosphoprotein</keyword>
<keyword evidence="8" id="KW-0902">Two-component regulatory system</keyword>
<dbReference type="RefSeq" id="WP_203878729.1">
    <property type="nucleotide sequence ID" value="NZ_BOOK01000050.1"/>
</dbReference>
<gene>
    <name evidence="11" type="ORF">Pta02_64930</name>
</gene>
<evidence type="ECO:0000256" key="2">
    <source>
        <dbReference type="ARBA" id="ARBA00012438"/>
    </source>
</evidence>
<dbReference type="Gene3D" id="1.20.5.1930">
    <property type="match status" value="1"/>
</dbReference>
<comment type="caution">
    <text evidence="11">The sequence shown here is derived from an EMBL/GenBank/DDBJ whole genome shotgun (WGS) entry which is preliminary data.</text>
</comment>
<proteinExistence type="predicted"/>
<evidence type="ECO:0000259" key="10">
    <source>
        <dbReference type="Pfam" id="PF07730"/>
    </source>
</evidence>
<dbReference type="PANTHER" id="PTHR24421:SF10">
    <property type="entry name" value="NITRATE_NITRITE SENSOR PROTEIN NARQ"/>
    <property type="match status" value="1"/>
</dbReference>
<keyword evidence="12" id="KW-1185">Reference proteome</keyword>
<organism evidence="11 12">
    <name type="scientific">Planobispora takensis</name>
    <dbReference type="NCBI Taxonomy" id="1367882"/>
    <lineage>
        <taxon>Bacteria</taxon>
        <taxon>Bacillati</taxon>
        <taxon>Actinomycetota</taxon>
        <taxon>Actinomycetes</taxon>
        <taxon>Streptosporangiales</taxon>
        <taxon>Streptosporangiaceae</taxon>
        <taxon>Planobispora</taxon>
    </lineage>
</organism>